<feature type="transmembrane region" description="Helical" evidence="4">
    <location>
        <begin position="130"/>
        <end position="150"/>
    </location>
</feature>
<sequence length="452" mass="46796">MRPDSAMNDPAMNDPAGIAGKPGAGPASALAEWRAHWPVVLVGALGMMMVSCNLYSLGTFVKPLQEEFGWSRAQITGGHLITTMLAVVIGPLIGLMVDRHGPRRVAIPGTFAFCLALAGLSLAGPSIWSWWLLWGLVAVVTLAVSPAVWTTGVTRAFSRSRGLALAVTLSGTGIGLALAPNFTTLLIRLHGWRVAYVGLAAALAVIVVPAIILLLRVPPRGGVADRNAAHSRAFTLAPSTGWRALLLDPRFLKLAFTTLAFAMGAMSFTINLVPILMSTGQTAQGAAGLSAVIGLASVTGRLSNGWLLDRFDGNKVGAVSVAFPVLGCLCFVLAPGSTAMVVAGTFAIGLAMGGEYDVIAYLASRHLGTRDFATVFAILNGLLGLAGGIGPILFSRVYDVTGSYMPALWASIPLYLAAASALLLLGPFREEAAEPGDSALESELRAAAAGAL</sequence>
<dbReference type="SUPFAM" id="SSF103473">
    <property type="entry name" value="MFS general substrate transporter"/>
    <property type="match status" value="1"/>
</dbReference>
<dbReference type="RefSeq" id="WP_379508022.1">
    <property type="nucleotide sequence ID" value="NZ_JBHRTQ010000001.1"/>
</dbReference>
<dbReference type="InterPro" id="IPR020846">
    <property type="entry name" value="MFS_dom"/>
</dbReference>
<evidence type="ECO:0000256" key="2">
    <source>
        <dbReference type="ARBA" id="ARBA00022989"/>
    </source>
</evidence>
<gene>
    <name evidence="6" type="ORF">ACFOD9_00020</name>
</gene>
<organism evidence="6 7">
    <name type="scientific">Novosphingobium bradum</name>
    <dbReference type="NCBI Taxonomy" id="1737444"/>
    <lineage>
        <taxon>Bacteria</taxon>
        <taxon>Pseudomonadati</taxon>
        <taxon>Pseudomonadota</taxon>
        <taxon>Alphaproteobacteria</taxon>
        <taxon>Sphingomonadales</taxon>
        <taxon>Sphingomonadaceae</taxon>
        <taxon>Novosphingobium</taxon>
    </lineage>
</organism>
<name>A0ABV7IJ63_9SPHN</name>
<feature type="transmembrane region" description="Helical" evidence="4">
    <location>
        <begin position="316"/>
        <end position="334"/>
    </location>
</feature>
<feature type="transmembrane region" description="Helical" evidence="4">
    <location>
        <begin position="37"/>
        <end position="57"/>
    </location>
</feature>
<evidence type="ECO:0000256" key="3">
    <source>
        <dbReference type="ARBA" id="ARBA00023136"/>
    </source>
</evidence>
<feature type="transmembrane region" description="Helical" evidence="4">
    <location>
        <begin position="162"/>
        <end position="182"/>
    </location>
</feature>
<feature type="transmembrane region" description="Helical" evidence="4">
    <location>
        <begin position="375"/>
        <end position="394"/>
    </location>
</feature>
<keyword evidence="3 4" id="KW-0472">Membrane</keyword>
<keyword evidence="7" id="KW-1185">Reference proteome</keyword>
<dbReference type="InterPro" id="IPR011701">
    <property type="entry name" value="MFS"/>
</dbReference>
<evidence type="ECO:0000313" key="7">
    <source>
        <dbReference type="Proteomes" id="UP001595604"/>
    </source>
</evidence>
<dbReference type="PANTHER" id="PTHR11360">
    <property type="entry name" value="MONOCARBOXYLATE TRANSPORTER"/>
    <property type="match status" value="1"/>
</dbReference>
<feature type="transmembrane region" description="Helical" evidence="4">
    <location>
        <begin position="77"/>
        <end position="98"/>
    </location>
</feature>
<protein>
    <submittedName>
        <fullName evidence="6">MFS transporter</fullName>
    </submittedName>
</protein>
<keyword evidence="2 4" id="KW-1133">Transmembrane helix</keyword>
<dbReference type="Proteomes" id="UP001595604">
    <property type="component" value="Unassembled WGS sequence"/>
</dbReference>
<dbReference type="InterPro" id="IPR036259">
    <property type="entry name" value="MFS_trans_sf"/>
</dbReference>
<feature type="transmembrane region" description="Helical" evidence="4">
    <location>
        <begin position="105"/>
        <end position="124"/>
    </location>
</feature>
<dbReference type="InterPro" id="IPR050327">
    <property type="entry name" value="Proton-linked_MCT"/>
</dbReference>
<dbReference type="EMBL" id="JBHRTQ010000001">
    <property type="protein sequence ID" value="MFC3172625.1"/>
    <property type="molecule type" value="Genomic_DNA"/>
</dbReference>
<feature type="domain" description="Major facilitator superfamily (MFS) profile" evidence="5">
    <location>
        <begin position="39"/>
        <end position="430"/>
    </location>
</feature>
<keyword evidence="1 4" id="KW-0812">Transmembrane</keyword>
<accession>A0ABV7IJ63</accession>
<evidence type="ECO:0000313" key="6">
    <source>
        <dbReference type="EMBL" id="MFC3172625.1"/>
    </source>
</evidence>
<comment type="caution">
    <text evidence="6">The sequence shown here is derived from an EMBL/GenBank/DDBJ whole genome shotgun (WGS) entry which is preliminary data.</text>
</comment>
<dbReference type="Pfam" id="PF07690">
    <property type="entry name" value="MFS_1"/>
    <property type="match status" value="1"/>
</dbReference>
<evidence type="ECO:0000256" key="1">
    <source>
        <dbReference type="ARBA" id="ARBA00022692"/>
    </source>
</evidence>
<feature type="transmembrane region" description="Helical" evidence="4">
    <location>
        <begin position="283"/>
        <end position="304"/>
    </location>
</feature>
<proteinExistence type="predicted"/>
<feature type="transmembrane region" description="Helical" evidence="4">
    <location>
        <begin position="251"/>
        <end position="277"/>
    </location>
</feature>
<feature type="transmembrane region" description="Helical" evidence="4">
    <location>
        <begin position="194"/>
        <end position="215"/>
    </location>
</feature>
<dbReference type="Gene3D" id="1.20.1250.20">
    <property type="entry name" value="MFS general substrate transporter like domains"/>
    <property type="match status" value="2"/>
</dbReference>
<feature type="transmembrane region" description="Helical" evidence="4">
    <location>
        <begin position="406"/>
        <end position="425"/>
    </location>
</feature>
<evidence type="ECO:0000259" key="5">
    <source>
        <dbReference type="PROSITE" id="PS50850"/>
    </source>
</evidence>
<dbReference type="PROSITE" id="PS50850">
    <property type="entry name" value="MFS"/>
    <property type="match status" value="1"/>
</dbReference>
<reference evidence="7" key="1">
    <citation type="journal article" date="2019" name="Int. J. Syst. Evol. Microbiol.">
        <title>The Global Catalogue of Microorganisms (GCM) 10K type strain sequencing project: providing services to taxonomists for standard genome sequencing and annotation.</title>
        <authorList>
            <consortium name="The Broad Institute Genomics Platform"/>
            <consortium name="The Broad Institute Genome Sequencing Center for Infectious Disease"/>
            <person name="Wu L."/>
            <person name="Ma J."/>
        </authorList>
    </citation>
    <scope>NUCLEOTIDE SEQUENCE [LARGE SCALE GENOMIC DNA]</scope>
    <source>
        <strain evidence="7">KCTC 42984</strain>
    </source>
</reference>
<evidence type="ECO:0000256" key="4">
    <source>
        <dbReference type="SAM" id="Phobius"/>
    </source>
</evidence>